<comment type="caution">
    <text evidence="2">The sequence shown here is derived from an EMBL/GenBank/DDBJ whole genome shotgun (WGS) entry which is preliminary data.</text>
</comment>
<reference evidence="2 3" key="1">
    <citation type="submission" date="2023-03" db="EMBL/GenBank/DDBJ databases">
        <title>High recombination rates correlate with genetic variation in Cardiocondyla obscurior ants.</title>
        <authorList>
            <person name="Errbii M."/>
        </authorList>
    </citation>
    <scope>NUCLEOTIDE SEQUENCE [LARGE SCALE GENOMIC DNA]</scope>
    <source>
        <strain evidence="2">Alpha-2009</strain>
        <tissue evidence="2">Whole body</tissue>
    </source>
</reference>
<evidence type="ECO:0000313" key="3">
    <source>
        <dbReference type="Proteomes" id="UP001430953"/>
    </source>
</evidence>
<organism evidence="2 3">
    <name type="scientific">Cardiocondyla obscurior</name>
    <dbReference type="NCBI Taxonomy" id="286306"/>
    <lineage>
        <taxon>Eukaryota</taxon>
        <taxon>Metazoa</taxon>
        <taxon>Ecdysozoa</taxon>
        <taxon>Arthropoda</taxon>
        <taxon>Hexapoda</taxon>
        <taxon>Insecta</taxon>
        <taxon>Pterygota</taxon>
        <taxon>Neoptera</taxon>
        <taxon>Endopterygota</taxon>
        <taxon>Hymenoptera</taxon>
        <taxon>Apocrita</taxon>
        <taxon>Aculeata</taxon>
        <taxon>Formicoidea</taxon>
        <taxon>Formicidae</taxon>
        <taxon>Myrmicinae</taxon>
        <taxon>Cardiocondyla</taxon>
    </lineage>
</organism>
<dbReference type="AlphaFoldDB" id="A0AAW2F2B7"/>
<protein>
    <submittedName>
        <fullName evidence="2">Uncharacterized protein</fullName>
    </submittedName>
</protein>
<keyword evidence="3" id="KW-1185">Reference proteome</keyword>
<gene>
    <name evidence="2" type="ORF">PUN28_014445</name>
</gene>
<name>A0AAW2F2B7_9HYME</name>
<sequence length="268" mass="29538">MQGLVFRRRRSLIKFNYPRKRSGERERKREAEGKQNVEDAGKGEGEMEGTQGQSFFRRLTFPLNRISSPELEPRNVLSRYRCLEADFAILHLQRGEIFPRALARSQFEAVRGGSHGNGGVPQVGDGRGKSGNYASSGLPIAIGFNHELSQPCDILPAAPLGRRQVDRPGKREEKRDGWVADTLIVKLTADYGRRSKSAAFSEFTAGGSARPPRRGRLPGRPPRPGITIFDAEVSINTETTNVVDANAFRSILGKNDSARPGPRGNTSL</sequence>
<dbReference type="EMBL" id="JADYXP020000015">
    <property type="protein sequence ID" value="KAL0109370.1"/>
    <property type="molecule type" value="Genomic_DNA"/>
</dbReference>
<feature type="region of interest" description="Disordered" evidence="1">
    <location>
        <begin position="202"/>
        <end position="222"/>
    </location>
</feature>
<feature type="region of interest" description="Disordered" evidence="1">
    <location>
        <begin position="17"/>
        <end position="51"/>
    </location>
</feature>
<proteinExistence type="predicted"/>
<dbReference type="Proteomes" id="UP001430953">
    <property type="component" value="Unassembled WGS sequence"/>
</dbReference>
<accession>A0AAW2F2B7</accession>
<feature type="compositionally biased region" description="Basic and acidic residues" evidence="1">
    <location>
        <begin position="21"/>
        <end position="45"/>
    </location>
</feature>
<evidence type="ECO:0000313" key="2">
    <source>
        <dbReference type="EMBL" id="KAL0109370.1"/>
    </source>
</evidence>
<evidence type="ECO:0000256" key="1">
    <source>
        <dbReference type="SAM" id="MobiDB-lite"/>
    </source>
</evidence>